<evidence type="ECO:0000313" key="4">
    <source>
        <dbReference type="EMBL" id="KAK6182603.1"/>
    </source>
</evidence>
<proteinExistence type="predicted"/>
<gene>
    <name evidence="4" type="ORF">SNE40_010250</name>
</gene>
<evidence type="ECO:0000256" key="2">
    <source>
        <dbReference type="SAM" id="MobiDB-lite"/>
    </source>
</evidence>
<dbReference type="AlphaFoldDB" id="A0AAN8K0L4"/>
<dbReference type="PROSITE" id="PS50217">
    <property type="entry name" value="BZIP"/>
    <property type="match status" value="1"/>
</dbReference>
<protein>
    <recommendedName>
        <fullName evidence="3">BZIP domain-containing protein</fullName>
    </recommendedName>
</protein>
<keyword evidence="1" id="KW-0175">Coiled coil</keyword>
<dbReference type="Gene3D" id="1.20.5.170">
    <property type="match status" value="1"/>
</dbReference>
<comment type="caution">
    <text evidence="4">The sequence shown here is derived from an EMBL/GenBank/DDBJ whole genome shotgun (WGS) entry which is preliminary data.</text>
</comment>
<name>A0AAN8K0L4_PATCE</name>
<evidence type="ECO:0000313" key="5">
    <source>
        <dbReference type="Proteomes" id="UP001347796"/>
    </source>
</evidence>
<evidence type="ECO:0000256" key="1">
    <source>
        <dbReference type="SAM" id="Coils"/>
    </source>
</evidence>
<reference evidence="4 5" key="1">
    <citation type="submission" date="2024-01" db="EMBL/GenBank/DDBJ databases">
        <title>The genome of the rayed Mediterranean limpet Patella caerulea (Linnaeus, 1758).</title>
        <authorList>
            <person name="Anh-Thu Weber A."/>
            <person name="Halstead-Nussloch G."/>
        </authorList>
    </citation>
    <scope>NUCLEOTIDE SEQUENCE [LARGE SCALE GENOMIC DNA]</scope>
    <source>
        <strain evidence="4">AATW-2023a</strain>
        <tissue evidence="4">Whole specimen</tissue>
    </source>
</reference>
<dbReference type="InterPro" id="IPR004827">
    <property type="entry name" value="bZIP"/>
</dbReference>
<accession>A0AAN8K0L4</accession>
<feature type="region of interest" description="Disordered" evidence="2">
    <location>
        <begin position="143"/>
        <end position="169"/>
    </location>
</feature>
<dbReference type="Proteomes" id="UP001347796">
    <property type="component" value="Unassembled WGS sequence"/>
</dbReference>
<feature type="domain" description="BZIP" evidence="3">
    <location>
        <begin position="239"/>
        <end position="296"/>
    </location>
</feature>
<feature type="coiled-coil region" evidence="1">
    <location>
        <begin position="258"/>
        <end position="292"/>
    </location>
</feature>
<dbReference type="SUPFAM" id="SSF57959">
    <property type="entry name" value="Leucine zipper domain"/>
    <property type="match status" value="1"/>
</dbReference>
<dbReference type="GO" id="GO:0003700">
    <property type="term" value="F:DNA-binding transcription factor activity"/>
    <property type="evidence" value="ECO:0007669"/>
    <property type="project" value="InterPro"/>
</dbReference>
<dbReference type="EMBL" id="JAZGQO010000007">
    <property type="protein sequence ID" value="KAK6182603.1"/>
    <property type="molecule type" value="Genomic_DNA"/>
</dbReference>
<evidence type="ECO:0000259" key="3">
    <source>
        <dbReference type="PROSITE" id="PS50217"/>
    </source>
</evidence>
<feature type="compositionally biased region" description="Polar residues" evidence="2">
    <location>
        <begin position="157"/>
        <end position="169"/>
    </location>
</feature>
<sequence length="391" mass="43312">MASESFDIITELDFKTEPSSFQEFDMDNFFNYEIPQETALASISNTSPFHQSDSGVSEMSEIENDFINPKSVDSPTSTGSEMMLDELVESIEFSPFGANSDDDLTRYMSEGDNSHSVSEGADGDLARYMMNKKMDKSFRFNTVSNPPESVGKENAMVTRSGSKGRSLLNKSSCGKIVQNSGTSAKSVVSSNQKDSTVTVLENEAPNGIKKVKILKVIKTLPNITQAETAAQVGFALDDRNRKNAINAKMNREKKKAYIQKLEESIDGFKSENQKLKFENEKLQDDKLALEEQVEYFKSVLANQSTLSKVLNTMENLKGVRLSTSLSVGSRKRGLKSDHTYDSKRQRFEYIEATSSADHPKTAGVCLHVDDDIVSLEFCSHCSNMANTSVNS</sequence>
<keyword evidence="5" id="KW-1185">Reference proteome</keyword>
<dbReference type="InterPro" id="IPR046347">
    <property type="entry name" value="bZIP_sf"/>
</dbReference>
<organism evidence="4 5">
    <name type="scientific">Patella caerulea</name>
    <name type="common">Rayed Mediterranean limpet</name>
    <dbReference type="NCBI Taxonomy" id="87958"/>
    <lineage>
        <taxon>Eukaryota</taxon>
        <taxon>Metazoa</taxon>
        <taxon>Spiralia</taxon>
        <taxon>Lophotrochozoa</taxon>
        <taxon>Mollusca</taxon>
        <taxon>Gastropoda</taxon>
        <taxon>Patellogastropoda</taxon>
        <taxon>Patelloidea</taxon>
        <taxon>Patellidae</taxon>
        <taxon>Patella</taxon>
    </lineage>
</organism>